<gene>
    <name evidence="1" type="ORF">AVEN_89117_1</name>
</gene>
<proteinExistence type="predicted"/>
<dbReference type="AlphaFoldDB" id="A0A4Y2B144"/>
<organism evidence="1 2">
    <name type="scientific">Araneus ventricosus</name>
    <name type="common">Orbweaver spider</name>
    <name type="synonym">Epeira ventricosa</name>
    <dbReference type="NCBI Taxonomy" id="182803"/>
    <lineage>
        <taxon>Eukaryota</taxon>
        <taxon>Metazoa</taxon>
        <taxon>Ecdysozoa</taxon>
        <taxon>Arthropoda</taxon>
        <taxon>Chelicerata</taxon>
        <taxon>Arachnida</taxon>
        <taxon>Araneae</taxon>
        <taxon>Araneomorphae</taxon>
        <taxon>Entelegynae</taxon>
        <taxon>Araneoidea</taxon>
        <taxon>Araneidae</taxon>
        <taxon>Araneus</taxon>
    </lineage>
</organism>
<sequence length="130" mass="14623">MTAEIDKRPSKLLYSFSQKIKIRGGEHAWSLLSRYRMQAVRGWMLRCVLMLRNSVRELEALSFLREEGNLKQKSPIAQDIQPILVNHPSISLAWVEDQVGIQGTEAADNLAKRASTEGTQLHVPTPIVAS</sequence>
<dbReference type="Proteomes" id="UP000499080">
    <property type="component" value="Unassembled WGS sequence"/>
</dbReference>
<comment type="caution">
    <text evidence="1">The sequence shown here is derived from an EMBL/GenBank/DDBJ whole genome shotgun (WGS) entry which is preliminary data.</text>
</comment>
<accession>A0A4Y2B144</accession>
<evidence type="ECO:0000313" key="2">
    <source>
        <dbReference type="Proteomes" id="UP000499080"/>
    </source>
</evidence>
<protein>
    <submittedName>
        <fullName evidence="1">Uncharacterized protein</fullName>
    </submittedName>
</protein>
<name>A0A4Y2B144_ARAVE</name>
<evidence type="ECO:0000313" key="1">
    <source>
        <dbReference type="EMBL" id="GBL86072.1"/>
    </source>
</evidence>
<reference evidence="1 2" key="1">
    <citation type="journal article" date="2019" name="Sci. Rep.">
        <title>Orb-weaving spider Araneus ventricosus genome elucidates the spidroin gene catalogue.</title>
        <authorList>
            <person name="Kono N."/>
            <person name="Nakamura H."/>
            <person name="Ohtoshi R."/>
            <person name="Moran D.A.P."/>
            <person name="Shinohara A."/>
            <person name="Yoshida Y."/>
            <person name="Fujiwara M."/>
            <person name="Mori M."/>
            <person name="Tomita M."/>
            <person name="Arakawa K."/>
        </authorList>
    </citation>
    <scope>NUCLEOTIDE SEQUENCE [LARGE SCALE GENOMIC DNA]</scope>
</reference>
<dbReference type="EMBL" id="BGPR01000046">
    <property type="protein sequence ID" value="GBL86072.1"/>
    <property type="molecule type" value="Genomic_DNA"/>
</dbReference>
<keyword evidence="2" id="KW-1185">Reference proteome</keyword>